<dbReference type="PANTHER" id="PTHR37023">
    <property type="entry name" value="TRANSPOSASE"/>
    <property type="match status" value="1"/>
</dbReference>
<evidence type="ECO:0000313" key="3">
    <source>
        <dbReference type="EMBL" id="OAH33273.1"/>
    </source>
</evidence>
<dbReference type="PANTHER" id="PTHR37023:SF1">
    <property type="entry name" value="ISSOD25 TRANSPOSASE TNPA_ISSOD25"/>
    <property type="match status" value="1"/>
</dbReference>
<feature type="domain" description="Transposase zinc-binding" evidence="2">
    <location>
        <begin position="45"/>
        <end position="126"/>
    </location>
</feature>
<dbReference type="InterPro" id="IPR007069">
    <property type="entry name" value="Transposase_32"/>
</dbReference>
<dbReference type="Pfam" id="PF14319">
    <property type="entry name" value="Zn_Tnp_IS91"/>
    <property type="match status" value="1"/>
</dbReference>
<protein>
    <submittedName>
        <fullName evidence="3">Transposase</fullName>
    </submittedName>
</protein>
<dbReference type="EMBL" id="LSTR01000108">
    <property type="protein sequence ID" value="OAH33273.1"/>
    <property type="molecule type" value="Genomic_DNA"/>
</dbReference>
<accession>A0A177IWN3</accession>
<evidence type="ECO:0000259" key="1">
    <source>
        <dbReference type="Pfam" id="PF04986"/>
    </source>
</evidence>
<comment type="caution">
    <text evidence="3">The sequence shown here is derived from an EMBL/GenBank/DDBJ whole genome shotgun (WGS) entry which is preliminary data.</text>
</comment>
<reference evidence="3 4" key="1">
    <citation type="submission" date="2016-02" db="EMBL/GenBank/DDBJ databases">
        <authorList>
            <person name="Wen L."/>
            <person name="He K."/>
            <person name="Yang H."/>
        </authorList>
    </citation>
    <scope>NUCLEOTIDE SEQUENCE [LARGE SCALE GENOMIC DNA]</scope>
    <source>
        <strain evidence="3 4">CD09_2</strain>
    </source>
</reference>
<proteinExistence type="predicted"/>
<evidence type="ECO:0000259" key="2">
    <source>
        <dbReference type="Pfam" id="PF14319"/>
    </source>
</evidence>
<evidence type="ECO:0000313" key="4">
    <source>
        <dbReference type="Proteomes" id="UP000077262"/>
    </source>
</evidence>
<dbReference type="GO" id="GO:0006313">
    <property type="term" value="P:DNA transposition"/>
    <property type="evidence" value="ECO:0007669"/>
    <property type="project" value="InterPro"/>
</dbReference>
<dbReference type="GO" id="GO:0004803">
    <property type="term" value="F:transposase activity"/>
    <property type="evidence" value="ECO:0007669"/>
    <property type="project" value="InterPro"/>
</dbReference>
<dbReference type="AlphaFoldDB" id="A0A177IWN3"/>
<dbReference type="GO" id="GO:0003677">
    <property type="term" value="F:DNA binding"/>
    <property type="evidence" value="ECO:0007669"/>
    <property type="project" value="InterPro"/>
</dbReference>
<dbReference type="Proteomes" id="UP000077262">
    <property type="component" value="Unassembled WGS sequence"/>
</dbReference>
<dbReference type="InterPro" id="IPR054832">
    <property type="entry name" value="transpos_IS91"/>
</dbReference>
<gene>
    <name evidence="3" type="ORF">AX777_25745</name>
</gene>
<dbReference type="NCBIfam" id="NF033538">
    <property type="entry name" value="transpos_IS91"/>
    <property type="match status" value="1"/>
</dbReference>
<sequence length="522" mass="57193">MSATSKPKLYNPRHPERTLLYQTVAEHYETWLELASAGQFDGQGDHHTPKPFVRKAFAKYLECGIFAHGFARARCGDCGHDYFVAFSCKGRGVCPSCTTRRMVETAAHLSDHVFPRLPVRQWVLSVPKRLRYFMQRDGAVLSMVLRIFLRVIAQTLQTHSPGAAHMDKAGLHIGAIAFIHRFGSSLNEHVHFHVCVVDGVFEEVEGEGDADATPRISSPGVIFHAATGIDAATVAPVQTTLQKRILRAFVARGLLENCDAKDLLGYKHSGFSVDAGVCIEAHDRAALERLLRYCARPPFSMDRLRKEGSELVYRCAKQRSEPTSDQRGAKADELHLTPLELIDRIAALVPPPRTHRHRYFGVLAPNSPLREAVTALAQPAAAQPATVETAQSGAGVGVGVPGVAASGNAATPTPEPAAPPKRPAHYLWAVLIARIYEVFPLLCPNCGGQMRIIAFITHSAEIRHILNHIGVDSQPPHITPARGPPLWEDCDAPVDDGVQGEPDWDLAAQPAPDYEVDQRVNW</sequence>
<dbReference type="InterPro" id="IPR026889">
    <property type="entry name" value="Zn_Tnp"/>
</dbReference>
<dbReference type="RefSeq" id="WP_063977172.1">
    <property type="nucleotide sequence ID" value="NZ_LSTR01000108.1"/>
</dbReference>
<feature type="domain" description="Transposase IS801/IS1294" evidence="1">
    <location>
        <begin position="174"/>
        <end position="366"/>
    </location>
</feature>
<organism evidence="3 4">
    <name type="scientific">Sphingobium yanoikuyae</name>
    <name type="common">Sphingomonas yanoikuyae</name>
    <dbReference type="NCBI Taxonomy" id="13690"/>
    <lineage>
        <taxon>Bacteria</taxon>
        <taxon>Pseudomonadati</taxon>
        <taxon>Pseudomonadota</taxon>
        <taxon>Alphaproteobacteria</taxon>
        <taxon>Sphingomonadales</taxon>
        <taxon>Sphingomonadaceae</taxon>
        <taxon>Sphingobium</taxon>
    </lineage>
</organism>
<dbReference type="Pfam" id="PF04986">
    <property type="entry name" value="Y2_Tnp"/>
    <property type="match status" value="1"/>
</dbReference>
<dbReference type="OrthoDB" id="6979325at2"/>
<name>A0A177IWN3_SPHYA</name>